<keyword evidence="1" id="KW-0732">Signal</keyword>
<accession>A0A6J6EMG5</accession>
<protein>
    <submittedName>
        <fullName evidence="5">Unannotated protein</fullName>
    </submittedName>
</protein>
<feature type="domain" description="CopC" evidence="4">
    <location>
        <begin position="33"/>
        <end position="128"/>
    </location>
</feature>
<proteinExistence type="predicted"/>
<dbReference type="InterPro" id="IPR014756">
    <property type="entry name" value="Ig_E-set"/>
</dbReference>
<dbReference type="AlphaFoldDB" id="A0A6J6EMG5"/>
<evidence type="ECO:0000256" key="2">
    <source>
        <dbReference type="ARBA" id="ARBA00023008"/>
    </source>
</evidence>
<evidence type="ECO:0000259" key="4">
    <source>
        <dbReference type="Pfam" id="PF04234"/>
    </source>
</evidence>
<dbReference type="InterPro" id="IPR007348">
    <property type="entry name" value="CopC_dom"/>
</dbReference>
<dbReference type="EMBL" id="CAEZTM010000056">
    <property type="protein sequence ID" value="CAB4577086.1"/>
    <property type="molecule type" value="Genomic_DNA"/>
</dbReference>
<organism evidence="5">
    <name type="scientific">freshwater metagenome</name>
    <dbReference type="NCBI Taxonomy" id="449393"/>
    <lineage>
        <taxon>unclassified sequences</taxon>
        <taxon>metagenomes</taxon>
        <taxon>ecological metagenomes</taxon>
    </lineage>
</organism>
<sequence length="210" mass="22128">MRPTVRHATTHRWVVAALVAMFLLGSPTTAFAHNAVEDRDPAADSVVTLSPVTVSVTTNDNFLDTGDATRGFAIVARDTSGLYYGDGCVNINERTMSATLGLGEPGAYTVLYQFVSADGHTLQESYAFFFEPSSDHVPAAGLSEPPMCGESPKDLPVEQTAPEVVGPLDAPQAVADESVSLIPTVAGVIALTVLLIALGVSGRRKRRAQN</sequence>
<keyword evidence="3" id="KW-1133">Transmembrane helix</keyword>
<feature type="transmembrane region" description="Helical" evidence="3">
    <location>
        <begin position="181"/>
        <end position="200"/>
    </location>
</feature>
<reference evidence="5" key="1">
    <citation type="submission" date="2020-05" db="EMBL/GenBank/DDBJ databases">
        <authorList>
            <person name="Chiriac C."/>
            <person name="Salcher M."/>
            <person name="Ghai R."/>
            <person name="Kavagutti S V."/>
        </authorList>
    </citation>
    <scope>NUCLEOTIDE SEQUENCE</scope>
</reference>
<keyword evidence="2" id="KW-0186">Copper</keyword>
<dbReference type="InterPro" id="IPR014755">
    <property type="entry name" value="Cu-Rt/internalin_Ig-like"/>
</dbReference>
<dbReference type="GO" id="GO:0042597">
    <property type="term" value="C:periplasmic space"/>
    <property type="evidence" value="ECO:0007669"/>
    <property type="project" value="InterPro"/>
</dbReference>
<keyword evidence="3" id="KW-0472">Membrane</keyword>
<dbReference type="GO" id="GO:0005507">
    <property type="term" value="F:copper ion binding"/>
    <property type="evidence" value="ECO:0007669"/>
    <property type="project" value="InterPro"/>
</dbReference>
<dbReference type="Gene3D" id="2.60.40.1220">
    <property type="match status" value="1"/>
</dbReference>
<evidence type="ECO:0000313" key="5">
    <source>
        <dbReference type="EMBL" id="CAB4577086.1"/>
    </source>
</evidence>
<gene>
    <name evidence="5" type="ORF">UFOPK1684_01115</name>
</gene>
<evidence type="ECO:0000256" key="1">
    <source>
        <dbReference type="ARBA" id="ARBA00022729"/>
    </source>
</evidence>
<dbReference type="GO" id="GO:0046688">
    <property type="term" value="P:response to copper ion"/>
    <property type="evidence" value="ECO:0007669"/>
    <property type="project" value="InterPro"/>
</dbReference>
<evidence type="ECO:0000256" key="3">
    <source>
        <dbReference type="SAM" id="Phobius"/>
    </source>
</evidence>
<name>A0A6J6EMG5_9ZZZZ</name>
<dbReference type="SUPFAM" id="SSF81296">
    <property type="entry name" value="E set domains"/>
    <property type="match status" value="1"/>
</dbReference>
<keyword evidence="3" id="KW-0812">Transmembrane</keyword>
<dbReference type="Pfam" id="PF04234">
    <property type="entry name" value="CopC"/>
    <property type="match status" value="1"/>
</dbReference>